<feature type="chain" id="PRO_5015570381" evidence="1">
    <location>
        <begin position="18"/>
        <end position="104"/>
    </location>
</feature>
<dbReference type="EMBL" id="MBFT01000059">
    <property type="protein sequence ID" value="PVU98983.1"/>
    <property type="molecule type" value="Genomic_DNA"/>
</dbReference>
<evidence type="ECO:0000313" key="2">
    <source>
        <dbReference type="EMBL" id="PVU98983.1"/>
    </source>
</evidence>
<dbReference type="Proteomes" id="UP000245699">
    <property type="component" value="Unassembled WGS sequence"/>
</dbReference>
<evidence type="ECO:0000256" key="1">
    <source>
        <dbReference type="SAM" id="SignalP"/>
    </source>
</evidence>
<gene>
    <name evidence="2" type="ORF">BB559_001105</name>
</gene>
<protein>
    <submittedName>
        <fullName evidence="2">Uncharacterized protein</fullName>
    </submittedName>
</protein>
<accession>A0A2T9Z315</accession>
<evidence type="ECO:0000313" key="3">
    <source>
        <dbReference type="Proteomes" id="UP000245699"/>
    </source>
</evidence>
<sequence>MKSTTLLLSLVLSSVSASYRFTAYSDLNCGAQSTAINYDTVNQCKNIGTRFVSAVFGNSGKFELYLETNCGGRPIKTFIKPKEKDNCISTDESLSYYSFKWIGS</sequence>
<comment type="caution">
    <text evidence="2">The sequence shown here is derived from an EMBL/GenBank/DDBJ whole genome shotgun (WGS) entry which is preliminary data.</text>
</comment>
<name>A0A2T9Z315_9FUNG</name>
<proteinExistence type="predicted"/>
<feature type="signal peptide" evidence="1">
    <location>
        <begin position="1"/>
        <end position="17"/>
    </location>
</feature>
<keyword evidence="1" id="KW-0732">Signal</keyword>
<dbReference type="AlphaFoldDB" id="A0A2T9Z315"/>
<organism evidence="2 3">
    <name type="scientific">Furculomyces boomerangus</name>
    <dbReference type="NCBI Taxonomy" id="61424"/>
    <lineage>
        <taxon>Eukaryota</taxon>
        <taxon>Fungi</taxon>
        <taxon>Fungi incertae sedis</taxon>
        <taxon>Zoopagomycota</taxon>
        <taxon>Kickxellomycotina</taxon>
        <taxon>Harpellomycetes</taxon>
        <taxon>Harpellales</taxon>
        <taxon>Harpellaceae</taxon>
        <taxon>Furculomyces</taxon>
    </lineage>
</organism>
<keyword evidence="3" id="KW-1185">Reference proteome</keyword>
<reference evidence="2 3" key="1">
    <citation type="journal article" date="2018" name="MBio">
        <title>Comparative Genomics Reveals the Core Gene Toolbox for the Fungus-Insect Symbiosis.</title>
        <authorList>
            <person name="Wang Y."/>
            <person name="Stata M."/>
            <person name="Wang W."/>
            <person name="Stajich J.E."/>
            <person name="White M.M."/>
            <person name="Moncalvo J.M."/>
        </authorList>
    </citation>
    <scope>NUCLEOTIDE SEQUENCE [LARGE SCALE GENOMIC DNA]</scope>
    <source>
        <strain evidence="2 3">AUS-77-4</strain>
    </source>
</reference>